<dbReference type="PANTHER" id="PTHR43201:SF5">
    <property type="entry name" value="MEDIUM-CHAIN ACYL-COA LIGASE ACSF2, MITOCHONDRIAL"/>
    <property type="match status" value="1"/>
</dbReference>
<dbReference type="GO" id="GO:0006631">
    <property type="term" value="P:fatty acid metabolic process"/>
    <property type="evidence" value="ECO:0007669"/>
    <property type="project" value="TreeGrafter"/>
</dbReference>
<dbReference type="Proteomes" id="UP000070250">
    <property type="component" value="Chromosome"/>
</dbReference>
<evidence type="ECO:0000313" key="6">
    <source>
        <dbReference type="Proteomes" id="UP000070250"/>
    </source>
</evidence>
<dbReference type="GO" id="GO:0031956">
    <property type="term" value="F:medium-chain fatty acid-CoA ligase activity"/>
    <property type="evidence" value="ECO:0007669"/>
    <property type="project" value="TreeGrafter"/>
</dbReference>
<dbReference type="OrthoDB" id="9803968at2"/>
<feature type="domain" description="AMP-binding enzyme C-terminal" evidence="4">
    <location>
        <begin position="429"/>
        <end position="504"/>
    </location>
</feature>
<comment type="similarity">
    <text evidence="1">Belongs to the ATP-dependent AMP-binding enzyme family.</text>
</comment>
<gene>
    <name evidence="5" type="ORF">ACG33_00400</name>
</gene>
<name>A0A127F585_STEDE</name>
<evidence type="ECO:0000259" key="4">
    <source>
        <dbReference type="Pfam" id="PF13193"/>
    </source>
</evidence>
<evidence type="ECO:0000313" key="5">
    <source>
        <dbReference type="EMBL" id="AMN45587.1"/>
    </source>
</evidence>
<dbReference type="PATRIC" id="fig|465721.4.peg.87"/>
<dbReference type="STRING" id="465721.ACG33_00400"/>
<accession>A0A127F585</accession>
<dbReference type="PANTHER" id="PTHR43201">
    <property type="entry name" value="ACYL-COA SYNTHETASE"/>
    <property type="match status" value="1"/>
</dbReference>
<dbReference type="KEGG" id="sdf:ACG33_00400"/>
<dbReference type="RefSeq" id="WP_066917857.1">
    <property type="nucleotide sequence ID" value="NZ_CP011971.1"/>
</dbReference>
<dbReference type="InterPro" id="IPR000873">
    <property type="entry name" value="AMP-dep_synth/lig_dom"/>
</dbReference>
<organism evidence="5 6">
    <name type="scientific">Steroidobacter denitrificans</name>
    <dbReference type="NCBI Taxonomy" id="465721"/>
    <lineage>
        <taxon>Bacteria</taxon>
        <taxon>Pseudomonadati</taxon>
        <taxon>Pseudomonadota</taxon>
        <taxon>Gammaproteobacteria</taxon>
        <taxon>Steroidobacterales</taxon>
        <taxon>Steroidobacteraceae</taxon>
        <taxon>Steroidobacter</taxon>
    </lineage>
</organism>
<dbReference type="Gene3D" id="3.30.300.30">
    <property type="match status" value="1"/>
</dbReference>
<sequence>MNLVMALEMAAQCHAQRIAVSCGETHLTYGQLLAGAQAGSRRIAAAGVKYFGVLDTNSPAVPIALFAAAYAGAVYVPLNYRLTAPELQEQLQRIAPAVLLSDEPLLSTLRLPAGIEVLRREEFLRLSLGAIEASASPGASQGASPAVAEDLAAPGQGEDTAIQLFTSGTTGRPKAAVLRHQNLMSYVLGTVEFGCASETDAILISVPPYHIAGISAILSSTYAGRRMVQMANFDAAGWLQLCRSQRISNAFVVPTMLSRIVDHLQQAGCATAEVPSLRAIAYGGGKMPLAVIEQAMGYFPGVDFTNAYGLTETSSTICLLGPEDHRSGFESQDPQIRRRLASVGKPVPTVELQVRDEDGQLLGAGQSGEIYVRGEQVSGEYLEQGSQLNAQGWFATRDRGHVDGFGYVYLEGRADDVIVRGGENISPGEIEEVLQEHPALRDAAVVAVPDRQWGEGVGAAVVLKAGAKATPAELQEWVRRRLRSSRVPSEIRYLDELPYNEMGKVLRRVLKQQFADLTT</sequence>
<keyword evidence="6" id="KW-1185">Reference proteome</keyword>
<dbReference type="InterPro" id="IPR042099">
    <property type="entry name" value="ANL_N_sf"/>
</dbReference>
<dbReference type="EMBL" id="CP011971">
    <property type="protein sequence ID" value="AMN45587.1"/>
    <property type="molecule type" value="Genomic_DNA"/>
</dbReference>
<dbReference type="InterPro" id="IPR025110">
    <property type="entry name" value="AMP-bd_C"/>
</dbReference>
<proteinExistence type="inferred from homology"/>
<evidence type="ECO:0000256" key="1">
    <source>
        <dbReference type="ARBA" id="ARBA00006432"/>
    </source>
</evidence>
<reference evidence="5 6" key="1">
    <citation type="submission" date="2015-06" db="EMBL/GenBank/DDBJ databases">
        <title>A Comprehensive Approach to Explore the Metabolic and Phylogenetic Diversity of Bacterial Steroid Degradation in the Environment: Testosterone as an Example.</title>
        <authorList>
            <person name="Yang F.-C."/>
            <person name="Chen Y.-L."/>
            <person name="Yu C.-P."/>
            <person name="Tang S.-L."/>
            <person name="Wang P.-H."/>
            <person name="Ismail W."/>
            <person name="Wang C.-H."/>
            <person name="Yang C.-Y."/>
            <person name="Chiang Y.-R."/>
        </authorList>
    </citation>
    <scope>NUCLEOTIDE SEQUENCE [LARGE SCALE GENOMIC DNA]</scope>
    <source>
        <strain evidence="5 6">DSM 18526</strain>
    </source>
</reference>
<dbReference type="Gene3D" id="3.40.50.12780">
    <property type="entry name" value="N-terminal domain of ligase-like"/>
    <property type="match status" value="1"/>
</dbReference>
<protein>
    <submittedName>
        <fullName evidence="5">O-succinylbenzoate--CoA ligase</fullName>
    </submittedName>
</protein>
<dbReference type="SUPFAM" id="SSF56801">
    <property type="entry name" value="Acetyl-CoA synthetase-like"/>
    <property type="match status" value="1"/>
</dbReference>
<evidence type="ECO:0000256" key="2">
    <source>
        <dbReference type="ARBA" id="ARBA00022598"/>
    </source>
</evidence>
<feature type="domain" description="AMP-dependent synthetase/ligase" evidence="3">
    <location>
        <begin position="8"/>
        <end position="382"/>
    </location>
</feature>
<dbReference type="Pfam" id="PF13193">
    <property type="entry name" value="AMP-binding_C"/>
    <property type="match status" value="1"/>
</dbReference>
<dbReference type="Pfam" id="PF00501">
    <property type="entry name" value="AMP-binding"/>
    <property type="match status" value="1"/>
</dbReference>
<keyword evidence="2 5" id="KW-0436">Ligase</keyword>
<dbReference type="AlphaFoldDB" id="A0A127F585"/>
<evidence type="ECO:0000259" key="3">
    <source>
        <dbReference type="Pfam" id="PF00501"/>
    </source>
</evidence>
<dbReference type="InterPro" id="IPR045851">
    <property type="entry name" value="AMP-bd_C_sf"/>
</dbReference>
<dbReference type="CDD" id="cd04433">
    <property type="entry name" value="AFD_class_I"/>
    <property type="match status" value="1"/>
</dbReference>